<protein>
    <submittedName>
        <fullName evidence="9">Transmembrane protein 41A</fullName>
    </submittedName>
</protein>
<dbReference type="InterPro" id="IPR032816">
    <property type="entry name" value="VTT_dom"/>
</dbReference>
<dbReference type="OrthoDB" id="3364966at2759"/>
<keyword evidence="2 7" id="KW-0812">Transmembrane</keyword>
<comment type="subcellular location">
    <subcellularLocation>
        <location evidence="1">Membrane</location>
        <topology evidence="1">Multi-pass membrane protein</topology>
    </subcellularLocation>
</comment>
<evidence type="ECO:0000256" key="6">
    <source>
        <dbReference type="SAM" id="MobiDB-lite"/>
    </source>
</evidence>
<accession>A0A3G2S342</accession>
<feature type="domain" description="VTT" evidence="8">
    <location>
        <begin position="173"/>
        <end position="309"/>
    </location>
</feature>
<keyword evidence="4 7" id="KW-1133">Transmembrane helix</keyword>
<reference evidence="9 10" key="1">
    <citation type="submission" date="2018-10" db="EMBL/GenBank/DDBJ databases">
        <title>Complete genome sequence of Malassezia restricta CBS 7877.</title>
        <authorList>
            <person name="Morand S.C."/>
            <person name="Bertignac M."/>
            <person name="Iltis A."/>
            <person name="Kolder I."/>
            <person name="Pirovano W."/>
            <person name="Jourdain R."/>
            <person name="Clavaud C."/>
        </authorList>
    </citation>
    <scope>NUCLEOTIDE SEQUENCE [LARGE SCALE GENOMIC DNA]</scope>
    <source>
        <strain evidence="9 10">CBS 7877</strain>
    </source>
</reference>
<evidence type="ECO:0000256" key="3">
    <source>
        <dbReference type="ARBA" id="ARBA00022729"/>
    </source>
</evidence>
<evidence type="ECO:0000256" key="5">
    <source>
        <dbReference type="ARBA" id="ARBA00023136"/>
    </source>
</evidence>
<dbReference type="STRING" id="425264.A0A3G2S342"/>
<dbReference type="Pfam" id="PF09335">
    <property type="entry name" value="VTT_dom"/>
    <property type="match status" value="1"/>
</dbReference>
<dbReference type="VEuPathDB" id="FungiDB:DNF11_1531"/>
<sequence>MDASKHETPWPELWSSRSRLPSPPSSLDSVAPSLSWSLSSPDEEAVSPNADSKSFLSYIGMNRLWSFFSTSGASLARADIDPSSRSFSWNMLAPHAFKVVLLGLLFLGATFVLGLCLSTLPLHFPTHLTSLTLSEMRDMCQSLRTYASSSYGAMIHVFLVLTTFFVWKQAFCVPGSLITNIIYGAMYGAYAGAFFASIFTAVGGVLCYLLAAPFADLVTVFPKLSRPLQSMRVALQKVSTSHDSAVSGDDRKQKNSLWTYLLFLRLLPIVPYGMMNIACGVLAVPLLPYAVTMAIGSIPWNFCTAQVGDILQDVATAIQQSTAASSKQAGTNVASASGGSSMLASGTLTILFERIWTWDMIIKLVLLSIASALPLFLQRYLDSRKVHEHDASEEGTSGLDPRE</sequence>
<evidence type="ECO:0000256" key="4">
    <source>
        <dbReference type="ARBA" id="ARBA00022989"/>
    </source>
</evidence>
<feature type="transmembrane region" description="Helical" evidence="7">
    <location>
        <begin position="355"/>
        <end position="377"/>
    </location>
</feature>
<evidence type="ECO:0000259" key="8">
    <source>
        <dbReference type="Pfam" id="PF09335"/>
    </source>
</evidence>
<feature type="region of interest" description="Disordered" evidence="6">
    <location>
        <begin position="1"/>
        <end position="29"/>
    </location>
</feature>
<keyword evidence="5 7" id="KW-0472">Membrane</keyword>
<dbReference type="EMBL" id="CP033150">
    <property type="protein sequence ID" value="AYO42481.1"/>
    <property type="molecule type" value="Genomic_DNA"/>
</dbReference>
<proteinExistence type="predicted"/>
<feature type="compositionally biased region" description="Low complexity" evidence="6">
    <location>
        <begin position="13"/>
        <end position="29"/>
    </location>
</feature>
<evidence type="ECO:0000256" key="1">
    <source>
        <dbReference type="ARBA" id="ARBA00004141"/>
    </source>
</evidence>
<dbReference type="AlphaFoldDB" id="A0A3G2S342"/>
<name>A0A3G2S342_MALR7</name>
<evidence type="ECO:0000313" key="9">
    <source>
        <dbReference type="EMBL" id="AYO42481.1"/>
    </source>
</evidence>
<dbReference type="InterPro" id="IPR045014">
    <property type="entry name" value="TM41A/B"/>
</dbReference>
<dbReference type="Proteomes" id="UP000269793">
    <property type="component" value="Chromosome III"/>
</dbReference>
<keyword evidence="10" id="KW-1185">Reference proteome</keyword>
<organism evidence="9 10">
    <name type="scientific">Malassezia restricta (strain ATCC 96810 / NBRC 103918 / CBS 7877)</name>
    <name type="common">Seborrheic dermatitis infection agent</name>
    <dbReference type="NCBI Taxonomy" id="425264"/>
    <lineage>
        <taxon>Eukaryota</taxon>
        <taxon>Fungi</taxon>
        <taxon>Dikarya</taxon>
        <taxon>Basidiomycota</taxon>
        <taxon>Ustilaginomycotina</taxon>
        <taxon>Malasseziomycetes</taxon>
        <taxon>Malasseziales</taxon>
        <taxon>Malasseziaceae</taxon>
        <taxon>Malassezia</taxon>
    </lineage>
</organism>
<keyword evidence="3" id="KW-0732">Signal</keyword>
<dbReference type="PANTHER" id="PTHR43220">
    <property type="match status" value="1"/>
</dbReference>
<feature type="transmembrane region" description="Helical" evidence="7">
    <location>
        <begin position="187"/>
        <end position="211"/>
    </location>
</feature>
<evidence type="ECO:0000313" key="10">
    <source>
        <dbReference type="Proteomes" id="UP000269793"/>
    </source>
</evidence>
<feature type="transmembrane region" description="Helical" evidence="7">
    <location>
        <begin position="99"/>
        <end position="124"/>
    </location>
</feature>
<dbReference type="GO" id="GO:0016020">
    <property type="term" value="C:membrane"/>
    <property type="evidence" value="ECO:0007669"/>
    <property type="project" value="UniProtKB-SubCell"/>
</dbReference>
<evidence type="ECO:0000256" key="7">
    <source>
        <dbReference type="SAM" id="Phobius"/>
    </source>
</evidence>
<feature type="transmembrane region" description="Helical" evidence="7">
    <location>
        <begin position="145"/>
        <end position="167"/>
    </location>
</feature>
<evidence type="ECO:0000256" key="2">
    <source>
        <dbReference type="ARBA" id="ARBA00022692"/>
    </source>
</evidence>
<feature type="transmembrane region" description="Helical" evidence="7">
    <location>
        <begin position="260"/>
        <end position="284"/>
    </location>
</feature>
<gene>
    <name evidence="9" type="primary">TMEM41A</name>
    <name evidence="9" type="ORF">DNF11_1531</name>
</gene>
<dbReference type="PANTHER" id="PTHR43220:SF21">
    <property type="entry name" value="TRANSMEMBRANE PROTEIN 41A"/>
    <property type="match status" value="1"/>
</dbReference>